<keyword evidence="3" id="KW-1185">Reference proteome</keyword>
<organism evidence="2 3">
    <name type="scientific">Solanum commersonii</name>
    <name type="common">Commerson's wild potato</name>
    <name type="synonym">Commerson's nightshade</name>
    <dbReference type="NCBI Taxonomy" id="4109"/>
    <lineage>
        <taxon>Eukaryota</taxon>
        <taxon>Viridiplantae</taxon>
        <taxon>Streptophyta</taxon>
        <taxon>Embryophyta</taxon>
        <taxon>Tracheophyta</taxon>
        <taxon>Spermatophyta</taxon>
        <taxon>Magnoliopsida</taxon>
        <taxon>eudicotyledons</taxon>
        <taxon>Gunneridae</taxon>
        <taxon>Pentapetalae</taxon>
        <taxon>asterids</taxon>
        <taxon>lamiids</taxon>
        <taxon>Solanales</taxon>
        <taxon>Solanaceae</taxon>
        <taxon>Solanoideae</taxon>
        <taxon>Solaneae</taxon>
        <taxon>Solanum</taxon>
    </lineage>
</organism>
<reference evidence="2 3" key="1">
    <citation type="submission" date="2020-09" db="EMBL/GenBank/DDBJ databases">
        <title>De no assembly of potato wild relative species, Solanum commersonii.</title>
        <authorList>
            <person name="Cho K."/>
        </authorList>
    </citation>
    <scope>NUCLEOTIDE SEQUENCE [LARGE SCALE GENOMIC DNA]</scope>
    <source>
        <strain evidence="2">LZ3.2</strain>
        <tissue evidence="2">Leaf</tissue>
    </source>
</reference>
<accession>A0A9J5X1W3</accession>
<gene>
    <name evidence="2" type="ORF">H5410_051919</name>
</gene>
<comment type="caution">
    <text evidence="2">The sequence shown here is derived from an EMBL/GenBank/DDBJ whole genome shotgun (WGS) entry which is preliminary data.</text>
</comment>
<evidence type="ECO:0000256" key="1">
    <source>
        <dbReference type="SAM" id="MobiDB-lite"/>
    </source>
</evidence>
<protein>
    <submittedName>
        <fullName evidence="2">Uncharacterized protein</fullName>
    </submittedName>
</protein>
<feature type="non-terminal residue" evidence="2">
    <location>
        <position position="1"/>
    </location>
</feature>
<sequence length="139" mass="15856">TEKEPIQQVSQKSSTVEAQAEQEPVQRVTQNFTALKAQAVIQVQQVPMDSSMVGTEVVEEQMQKEPRGFMRLYGRGVTKTTLKQKENVESSVTATNEMQKKLNEMEDRMVEKLELPKRSTRHEITVGMLLCLNRMYPGL</sequence>
<feature type="compositionally biased region" description="Polar residues" evidence="1">
    <location>
        <begin position="7"/>
        <end position="17"/>
    </location>
</feature>
<evidence type="ECO:0000313" key="2">
    <source>
        <dbReference type="EMBL" id="KAG5581292.1"/>
    </source>
</evidence>
<feature type="region of interest" description="Disordered" evidence="1">
    <location>
        <begin position="1"/>
        <end position="24"/>
    </location>
</feature>
<dbReference type="EMBL" id="JACXVP010000010">
    <property type="protein sequence ID" value="KAG5581292.1"/>
    <property type="molecule type" value="Genomic_DNA"/>
</dbReference>
<proteinExistence type="predicted"/>
<dbReference type="Proteomes" id="UP000824120">
    <property type="component" value="Chromosome 10"/>
</dbReference>
<dbReference type="AlphaFoldDB" id="A0A9J5X1W3"/>
<name>A0A9J5X1W3_SOLCO</name>
<evidence type="ECO:0000313" key="3">
    <source>
        <dbReference type="Proteomes" id="UP000824120"/>
    </source>
</evidence>